<keyword evidence="8 13" id="KW-0663">Pyridoxal phosphate</keyword>
<keyword evidence="6 14" id="KW-0028">Amino-acid biosynthesis</keyword>
<dbReference type="SUPFAM" id="SSF53686">
    <property type="entry name" value="Tryptophan synthase beta subunit-like PLP-dependent enzymes"/>
    <property type="match status" value="1"/>
</dbReference>
<evidence type="ECO:0000259" key="16">
    <source>
        <dbReference type="Pfam" id="PF00697"/>
    </source>
</evidence>
<gene>
    <name evidence="13 17" type="primary">trpB</name>
    <name evidence="14" type="synonym">trpF</name>
    <name evidence="17" type="ORF">E0F89_15550</name>
</gene>
<dbReference type="PANTHER" id="PTHR48077:SF3">
    <property type="entry name" value="TRYPTOPHAN SYNTHASE"/>
    <property type="match status" value="1"/>
</dbReference>
<dbReference type="PROSITE" id="PS00168">
    <property type="entry name" value="TRP_SYNTHASE_BETA"/>
    <property type="match status" value="1"/>
</dbReference>
<comment type="cofactor">
    <cofactor evidence="1 13">
        <name>pyridoxal 5'-phosphate</name>
        <dbReference type="ChEBI" id="CHEBI:597326"/>
    </cofactor>
</comment>
<evidence type="ECO:0000259" key="15">
    <source>
        <dbReference type="Pfam" id="PF00291"/>
    </source>
</evidence>
<dbReference type="EMBL" id="SMFM01000010">
    <property type="protein sequence ID" value="TDD74223.1"/>
    <property type="molecule type" value="Genomic_DNA"/>
</dbReference>
<evidence type="ECO:0000313" key="18">
    <source>
        <dbReference type="Proteomes" id="UP000295278"/>
    </source>
</evidence>
<evidence type="ECO:0000256" key="13">
    <source>
        <dbReference type="HAMAP-Rule" id="MF_00133"/>
    </source>
</evidence>
<feature type="domain" description="Tryptophan synthase beta chain-like PALP" evidence="15">
    <location>
        <begin position="266"/>
        <end position="590"/>
    </location>
</feature>
<keyword evidence="10 14" id="KW-0413">Isomerase</keyword>
<evidence type="ECO:0000256" key="11">
    <source>
        <dbReference type="ARBA" id="ARBA00023239"/>
    </source>
</evidence>
<dbReference type="InterPro" id="IPR006653">
    <property type="entry name" value="Trp_synth_b_CS"/>
</dbReference>
<protein>
    <recommendedName>
        <fullName evidence="13 14">Multifunctional fusion protein</fullName>
    </recommendedName>
    <domain>
        <recommendedName>
            <fullName evidence="14">N-(5'-phosphoribosyl)anthranilate isomerase</fullName>
            <shortName evidence="14">PRAI</shortName>
            <ecNumber evidence="14">5.3.1.24</ecNumber>
        </recommendedName>
    </domain>
    <domain>
        <recommendedName>
            <fullName evidence="13">Tryptophan synthase beta chain</fullName>
            <ecNumber evidence="13">4.2.1.20</ecNumber>
        </recommendedName>
    </domain>
</protein>
<dbReference type="Pfam" id="PF00291">
    <property type="entry name" value="PALP"/>
    <property type="match status" value="1"/>
</dbReference>
<evidence type="ECO:0000256" key="3">
    <source>
        <dbReference type="ARBA" id="ARBA00004733"/>
    </source>
</evidence>
<dbReference type="InterPro" id="IPR023026">
    <property type="entry name" value="Trp_synth_beta/beta-like"/>
</dbReference>
<name>A0A4R5ANJ9_9FLAO</name>
<dbReference type="GO" id="GO:0005737">
    <property type="term" value="C:cytoplasm"/>
    <property type="evidence" value="ECO:0007669"/>
    <property type="project" value="TreeGrafter"/>
</dbReference>
<dbReference type="FunFam" id="3.40.50.1100:FF:000004">
    <property type="entry name" value="Tryptophan synthase beta chain"/>
    <property type="match status" value="1"/>
</dbReference>
<evidence type="ECO:0000256" key="4">
    <source>
        <dbReference type="ARBA" id="ARBA00009982"/>
    </source>
</evidence>
<evidence type="ECO:0000256" key="2">
    <source>
        <dbReference type="ARBA" id="ARBA00004664"/>
    </source>
</evidence>
<evidence type="ECO:0000256" key="10">
    <source>
        <dbReference type="ARBA" id="ARBA00023235"/>
    </source>
</evidence>
<evidence type="ECO:0000256" key="5">
    <source>
        <dbReference type="ARBA" id="ARBA00011270"/>
    </source>
</evidence>
<evidence type="ECO:0000256" key="7">
    <source>
        <dbReference type="ARBA" id="ARBA00022822"/>
    </source>
</evidence>
<dbReference type="Pfam" id="PF00697">
    <property type="entry name" value="PRAI"/>
    <property type="match status" value="1"/>
</dbReference>
<dbReference type="UniPathway" id="UPA00035">
    <property type="reaction ID" value="UER00042"/>
</dbReference>
<comment type="similarity">
    <text evidence="4 13">Belongs to the TrpB family.</text>
</comment>
<comment type="catalytic activity">
    <reaction evidence="14">
        <text>N-(5-phospho-beta-D-ribosyl)anthranilate = 1-(2-carboxyphenylamino)-1-deoxy-D-ribulose 5-phosphate</text>
        <dbReference type="Rhea" id="RHEA:21540"/>
        <dbReference type="ChEBI" id="CHEBI:18277"/>
        <dbReference type="ChEBI" id="CHEBI:58613"/>
        <dbReference type="EC" id="5.3.1.24"/>
    </reaction>
</comment>
<dbReference type="CDD" id="cd00405">
    <property type="entry name" value="PRAI"/>
    <property type="match status" value="1"/>
</dbReference>
<comment type="catalytic activity">
    <reaction evidence="12 13">
        <text>(1S,2R)-1-C-(indol-3-yl)glycerol 3-phosphate + L-serine = D-glyceraldehyde 3-phosphate + L-tryptophan + H2O</text>
        <dbReference type="Rhea" id="RHEA:10532"/>
        <dbReference type="ChEBI" id="CHEBI:15377"/>
        <dbReference type="ChEBI" id="CHEBI:33384"/>
        <dbReference type="ChEBI" id="CHEBI:57912"/>
        <dbReference type="ChEBI" id="CHEBI:58866"/>
        <dbReference type="ChEBI" id="CHEBI:59776"/>
        <dbReference type="EC" id="4.2.1.20"/>
    </reaction>
</comment>
<sequence>MKYPDNIIEVGTLLPDYMGFIFWEKSARYFDGVIPDLPKSIKKVGVFVNESIEVILAKAQKYNMQAIQLHGHESVEFCQELRDNLNSSIEIIKVFSVDDAFDFEVLKPFETVCDYFLFDTKGKLPGGNGTTFDWKVLEKYPSSKPFFLSGGIGIEEMEAVKEIAKTNLPLYAIDVNSKFEIEPGLKNIELCRNIRRDALQYVSTDNKIKNKIMSYNVNEKGYYGEFGGAFIPEMLYPNVEELRQNYLKITAEPEFQAEFDSLLKEYAGRPTPLYFAKRLSKEYNTKIYLKREDLCHTGAHKINNTIGQILLANRLGKKRIIAETGAGQHGVATATVCALMGLECIVYMGEIDIKRQAPNVARMKMLGAEVRPAMSGSKTLKDATNEAIRDWINNPVDTYYIIGSVVGPHPYPDMVARFQSVISKEIKEQLLEKEGRENPDYVIACVGGGSNAAGTYYHFLEDEDVKIIAVEAAGLGVNSGESAATSALGKVGVIHGSKTLLMQTTDGQITEPYSISAGLDYPGVGPMHANLFATKRAQFISITDDQAMQWGIKLSKMEGLIPAIESAHAFAVLDEMKFKPEDVVVINLSGRGDKDLSTYIDYFKL</sequence>
<dbReference type="GO" id="GO:0004640">
    <property type="term" value="F:phosphoribosylanthranilate isomerase activity"/>
    <property type="evidence" value="ECO:0007669"/>
    <property type="project" value="UniProtKB-UniRule"/>
</dbReference>
<feature type="modified residue" description="N6-(pyridoxal phosphate)lysine" evidence="13">
    <location>
        <position position="301"/>
    </location>
</feature>
<dbReference type="AlphaFoldDB" id="A0A4R5ANJ9"/>
<dbReference type="InterPro" id="IPR011060">
    <property type="entry name" value="RibuloseP-bd_barrel"/>
</dbReference>
<dbReference type="Gene3D" id="3.40.50.1100">
    <property type="match status" value="2"/>
</dbReference>
<keyword evidence="9 14" id="KW-0057">Aromatic amino acid biosynthesis</keyword>
<evidence type="ECO:0000256" key="12">
    <source>
        <dbReference type="ARBA" id="ARBA00049047"/>
    </source>
</evidence>
<dbReference type="FunFam" id="3.40.50.1100:FF:000001">
    <property type="entry name" value="Tryptophan synthase beta chain"/>
    <property type="match status" value="1"/>
</dbReference>
<comment type="pathway">
    <text evidence="3 13">Amino-acid biosynthesis; L-tryptophan biosynthesis; L-tryptophan from chorismate: step 5/5.</text>
</comment>
<comment type="similarity">
    <text evidence="14">Belongs to the TrpF family.</text>
</comment>
<dbReference type="CDD" id="cd06446">
    <property type="entry name" value="Trp-synth_B"/>
    <property type="match status" value="1"/>
</dbReference>
<comment type="caution">
    <text evidence="17">The sequence shown here is derived from an EMBL/GenBank/DDBJ whole genome shotgun (WGS) entry which is preliminary data.</text>
</comment>
<dbReference type="EC" id="4.2.1.20" evidence="13"/>
<dbReference type="OrthoDB" id="9766131at2"/>
<dbReference type="GO" id="GO:0004834">
    <property type="term" value="F:tryptophan synthase activity"/>
    <property type="evidence" value="ECO:0007669"/>
    <property type="project" value="UniProtKB-UniRule"/>
</dbReference>
<dbReference type="InterPro" id="IPR036052">
    <property type="entry name" value="TrpB-like_PALP_sf"/>
</dbReference>
<dbReference type="InterPro" id="IPR013785">
    <property type="entry name" value="Aldolase_TIM"/>
</dbReference>
<dbReference type="SUPFAM" id="SSF51366">
    <property type="entry name" value="Ribulose-phoshate binding barrel"/>
    <property type="match status" value="1"/>
</dbReference>
<comment type="function">
    <text evidence="13">The beta subunit is responsible for the synthesis of L-tryptophan from indole and L-serine.</text>
</comment>
<evidence type="ECO:0000256" key="8">
    <source>
        <dbReference type="ARBA" id="ARBA00022898"/>
    </source>
</evidence>
<dbReference type="HAMAP" id="MF_00133">
    <property type="entry name" value="Trp_synth_beta"/>
    <property type="match status" value="1"/>
</dbReference>
<keyword evidence="7 14" id="KW-0822">Tryptophan biosynthesis</keyword>
<dbReference type="InterPro" id="IPR001926">
    <property type="entry name" value="TrpB-like_PALP"/>
</dbReference>
<organism evidence="17 18">
    <name type="scientific">Flavobacterium caseinilyticum</name>
    <dbReference type="NCBI Taxonomy" id="2541732"/>
    <lineage>
        <taxon>Bacteria</taxon>
        <taxon>Pseudomonadati</taxon>
        <taxon>Bacteroidota</taxon>
        <taxon>Flavobacteriia</taxon>
        <taxon>Flavobacteriales</taxon>
        <taxon>Flavobacteriaceae</taxon>
        <taxon>Flavobacterium</taxon>
    </lineage>
</organism>
<dbReference type="Gene3D" id="3.20.20.70">
    <property type="entry name" value="Aldolase class I"/>
    <property type="match status" value="1"/>
</dbReference>
<dbReference type="InterPro" id="IPR001240">
    <property type="entry name" value="PRAI_dom"/>
</dbReference>
<dbReference type="HAMAP" id="MF_00135">
    <property type="entry name" value="PRAI"/>
    <property type="match status" value="1"/>
</dbReference>
<dbReference type="Proteomes" id="UP000295278">
    <property type="component" value="Unassembled WGS sequence"/>
</dbReference>
<keyword evidence="11 13" id="KW-0456">Lyase</keyword>
<evidence type="ECO:0000256" key="9">
    <source>
        <dbReference type="ARBA" id="ARBA00023141"/>
    </source>
</evidence>
<accession>A0A4R5ANJ9</accession>
<comment type="pathway">
    <text evidence="2 14">Amino-acid biosynthesis; L-tryptophan biosynthesis; L-tryptophan from chorismate: step 3/5.</text>
</comment>
<dbReference type="NCBIfam" id="TIGR00263">
    <property type="entry name" value="trpB"/>
    <property type="match status" value="1"/>
</dbReference>
<feature type="domain" description="N-(5'phosphoribosyl) anthranilate isomerase (PRAI)" evidence="16">
    <location>
        <begin position="16"/>
        <end position="194"/>
    </location>
</feature>
<evidence type="ECO:0000256" key="6">
    <source>
        <dbReference type="ARBA" id="ARBA00022605"/>
    </source>
</evidence>
<dbReference type="EC" id="5.3.1.24" evidence="14"/>
<dbReference type="PANTHER" id="PTHR48077">
    <property type="entry name" value="TRYPTOPHAN SYNTHASE-RELATED"/>
    <property type="match status" value="1"/>
</dbReference>
<proteinExistence type="inferred from homology"/>
<comment type="subunit">
    <text evidence="5 13">Tetramer of two alpha and two beta chains.</text>
</comment>
<dbReference type="InterPro" id="IPR006654">
    <property type="entry name" value="Trp_synth_beta"/>
</dbReference>
<evidence type="ECO:0000313" key="17">
    <source>
        <dbReference type="EMBL" id="TDD74223.1"/>
    </source>
</evidence>
<evidence type="ECO:0000256" key="1">
    <source>
        <dbReference type="ARBA" id="ARBA00001933"/>
    </source>
</evidence>
<evidence type="ECO:0000256" key="14">
    <source>
        <dbReference type="HAMAP-Rule" id="MF_00135"/>
    </source>
</evidence>
<keyword evidence="18" id="KW-1185">Reference proteome</keyword>
<reference evidence="17 18" key="1">
    <citation type="submission" date="2019-03" db="EMBL/GenBank/DDBJ databases">
        <title>Flavobacterium AT-3-2 sp. nov., isolated from arctic soil.</title>
        <authorList>
            <person name="Chaudhary D.K."/>
        </authorList>
    </citation>
    <scope>NUCLEOTIDE SEQUENCE [LARGE SCALE GENOMIC DNA]</scope>
    <source>
        <strain evidence="17 18">AT-3-2</strain>
    </source>
</reference>